<dbReference type="PANTHER" id="PTHR36183:SF2">
    <property type="entry name" value="BETA-GLUCURONIDASE C-TERMINAL DOMAIN-CONTAINING PROTEIN"/>
    <property type="match status" value="1"/>
</dbReference>
<organism evidence="2 3">
    <name type="scientific">Neodothiora populina</name>
    <dbReference type="NCBI Taxonomy" id="2781224"/>
    <lineage>
        <taxon>Eukaryota</taxon>
        <taxon>Fungi</taxon>
        <taxon>Dikarya</taxon>
        <taxon>Ascomycota</taxon>
        <taxon>Pezizomycotina</taxon>
        <taxon>Dothideomycetes</taxon>
        <taxon>Dothideomycetidae</taxon>
        <taxon>Dothideales</taxon>
        <taxon>Dothioraceae</taxon>
        <taxon>Neodothiora</taxon>
    </lineage>
</organism>
<evidence type="ECO:0000313" key="2">
    <source>
        <dbReference type="EMBL" id="KAL1305033.1"/>
    </source>
</evidence>
<protein>
    <recommendedName>
        <fullName evidence="4">Glycoside hydrolase family 79 protein</fullName>
    </recommendedName>
</protein>
<sequence length="366" mass="39736">MLTTFCLLALGVSTLATTSGVIVVNLIPSKNALRPLESFLSYSIELSSLVDYAGNLSSPNTYFDNLLENIASYAGNKPYVRVGGSTQDLTLFDESQEPAVIQYFAAANPDYPANETIGPAFFESYQTWPGTRFSHGFNLAYNSTSSREALLRSVPYACRALRGNLNVWELGNEPDFYAATVAGPTPARGSDWNETLYIGEWLEWPRKIHDQMRSACPDLAKSDSFQLMAPSFASNPQFSKMQVATTFADGLNTDQDISYLALHNYMGARGQPGITLQGTLMNHTNTKVKVQQLLAIFNPAQALSGSLKPNGPTIVGEGNSLARQGIGGVSNSFGAALWGAGFGLQLIANGIGRWHMHQGTNYRYQA</sequence>
<dbReference type="Proteomes" id="UP001562354">
    <property type="component" value="Unassembled WGS sequence"/>
</dbReference>
<evidence type="ECO:0008006" key="4">
    <source>
        <dbReference type="Google" id="ProtNLM"/>
    </source>
</evidence>
<dbReference type="PANTHER" id="PTHR36183">
    <property type="entry name" value="BETA-GLUCURONIDASE"/>
    <property type="match status" value="1"/>
</dbReference>
<feature type="chain" id="PRO_5045673765" description="Glycoside hydrolase family 79 protein" evidence="1">
    <location>
        <begin position="17"/>
        <end position="366"/>
    </location>
</feature>
<proteinExistence type="predicted"/>
<evidence type="ECO:0000313" key="3">
    <source>
        <dbReference type="Proteomes" id="UP001562354"/>
    </source>
</evidence>
<dbReference type="InterPro" id="IPR017853">
    <property type="entry name" value="GH"/>
</dbReference>
<evidence type="ECO:0000256" key="1">
    <source>
        <dbReference type="SAM" id="SignalP"/>
    </source>
</evidence>
<gene>
    <name evidence="2" type="ORF">AAFC00_003931</name>
</gene>
<dbReference type="RefSeq" id="XP_069201307.1">
    <property type="nucleotide sequence ID" value="XM_069348470.1"/>
</dbReference>
<dbReference type="Gene3D" id="3.20.20.80">
    <property type="entry name" value="Glycosidases"/>
    <property type="match status" value="1"/>
</dbReference>
<dbReference type="EMBL" id="JBFMKM010000008">
    <property type="protein sequence ID" value="KAL1305033.1"/>
    <property type="molecule type" value="Genomic_DNA"/>
</dbReference>
<feature type="signal peptide" evidence="1">
    <location>
        <begin position="1"/>
        <end position="16"/>
    </location>
</feature>
<dbReference type="GeneID" id="95977631"/>
<keyword evidence="3" id="KW-1185">Reference proteome</keyword>
<accession>A0ABR3PGC7</accession>
<name>A0ABR3PGC7_9PEZI</name>
<dbReference type="SUPFAM" id="SSF51445">
    <property type="entry name" value="(Trans)glycosidases"/>
    <property type="match status" value="1"/>
</dbReference>
<keyword evidence="1" id="KW-0732">Signal</keyword>
<comment type="caution">
    <text evidence="2">The sequence shown here is derived from an EMBL/GenBank/DDBJ whole genome shotgun (WGS) entry which is preliminary data.</text>
</comment>
<reference evidence="2 3" key="1">
    <citation type="submission" date="2024-07" db="EMBL/GenBank/DDBJ databases">
        <title>Draft sequence of the Neodothiora populina.</title>
        <authorList>
            <person name="Drown D.D."/>
            <person name="Schuette U.S."/>
            <person name="Buechlein A.B."/>
            <person name="Rusch D.R."/>
            <person name="Winton L.W."/>
            <person name="Adams G.A."/>
        </authorList>
    </citation>
    <scope>NUCLEOTIDE SEQUENCE [LARGE SCALE GENOMIC DNA]</scope>
    <source>
        <strain evidence="2 3">CPC 39397</strain>
    </source>
</reference>
<dbReference type="InterPro" id="IPR052974">
    <property type="entry name" value="GH79_Enzymes"/>
</dbReference>